<comment type="caution">
    <text evidence="1">The sequence shown here is derived from an EMBL/GenBank/DDBJ whole genome shotgun (WGS) entry which is preliminary data.</text>
</comment>
<evidence type="ECO:0000313" key="4">
    <source>
        <dbReference type="Proteomes" id="UP001175353"/>
    </source>
</evidence>
<dbReference type="Proteomes" id="UP001168146">
    <property type="component" value="Unassembled WGS sequence"/>
</dbReference>
<evidence type="ECO:0000313" key="1">
    <source>
        <dbReference type="EMBL" id="KAK0326121.1"/>
    </source>
</evidence>
<evidence type="ECO:0000313" key="2">
    <source>
        <dbReference type="EMBL" id="KAK0989196.1"/>
    </source>
</evidence>
<accession>A0AAN6G043</accession>
<reference evidence="1" key="1">
    <citation type="submission" date="2021-12" db="EMBL/GenBank/DDBJ databases">
        <title>Black yeast isolated from Biological Soil Crust.</title>
        <authorList>
            <person name="Kurbessoian T."/>
        </authorList>
    </citation>
    <scope>NUCLEOTIDE SEQUENCE</scope>
    <source>
        <strain evidence="1">CCFEE 5208</strain>
    </source>
</reference>
<dbReference type="EMBL" id="JAUJLE010000076">
    <property type="protein sequence ID" value="KAK0989196.1"/>
    <property type="molecule type" value="Genomic_DNA"/>
</dbReference>
<organism evidence="1 3">
    <name type="scientific">Friedmanniomyces endolithicus</name>
    <dbReference type="NCBI Taxonomy" id="329885"/>
    <lineage>
        <taxon>Eukaryota</taxon>
        <taxon>Fungi</taxon>
        <taxon>Dikarya</taxon>
        <taxon>Ascomycota</taxon>
        <taxon>Pezizomycotina</taxon>
        <taxon>Dothideomycetes</taxon>
        <taxon>Dothideomycetidae</taxon>
        <taxon>Mycosphaerellales</taxon>
        <taxon>Teratosphaeriaceae</taxon>
        <taxon>Friedmanniomyces</taxon>
    </lineage>
</organism>
<dbReference type="AlphaFoldDB" id="A0AAN6G043"/>
<sequence>MSSSSFFRLPACIRCIVYEALAEAEEDVLYNRTVAPSTPGHGLSTVASKQQASTFRLNIVLVNKQSRREYCAELFHLWDAEITLLGTISSPNESMLDTFQERSILANAKSWKLVGHLGGFPDPEPHYSVYIDLPRGREEGYQPTWQHLGEDVKLWNGVSDIQYLGVVERVETAIRAAVCECENGLTYEGASKIVAAFNLGDLVDEANDGANGEGLQDEYDGDGVVCSPDETGRGSGIW</sequence>
<evidence type="ECO:0000313" key="3">
    <source>
        <dbReference type="Proteomes" id="UP001168146"/>
    </source>
</evidence>
<reference evidence="2" key="2">
    <citation type="submission" date="2023-06" db="EMBL/GenBank/DDBJ databases">
        <title>Black Yeasts Isolated from many extreme environments.</title>
        <authorList>
            <person name="Coleine C."/>
            <person name="Stajich J.E."/>
            <person name="Selbmann L."/>
        </authorList>
    </citation>
    <scope>NUCLEOTIDE SEQUENCE</scope>
    <source>
        <strain evidence="2">CCFEE 5200</strain>
    </source>
</reference>
<dbReference type="Proteomes" id="UP001175353">
    <property type="component" value="Unassembled WGS sequence"/>
</dbReference>
<protein>
    <submittedName>
        <fullName evidence="1">Uncharacterized protein</fullName>
    </submittedName>
</protein>
<name>A0AAN6G043_9PEZI</name>
<gene>
    <name evidence="1" type="ORF">LTR82_002866</name>
    <name evidence="2" type="ORF">LTR91_009349</name>
</gene>
<dbReference type="EMBL" id="JASUXU010000005">
    <property type="protein sequence ID" value="KAK0326121.1"/>
    <property type="molecule type" value="Genomic_DNA"/>
</dbReference>
<proteinExistence type="predicted"/>
<keyword evidence="4" id="KW-1185">Reference proteome</keyword>